<dbReference type="InterPro" id="IPR044786">
    <property type="entry name" value="PROXY"/>
</dbReference>
<name>A0AB34VDZ8_9GAMM</name>
<dbReference type="PANTHER" id="PTHR30411">
    <property type="entry name" value="CYTOPLASMIC PROTEIN"/>
    <property type="match status" value="1"/>
</dbReference>
<dbReference type="EMBL" id="LDSI01000020">
    <property type="protein sequence ID" value="KTS96113.1"/>
    <property type="molecule type" value="Genomic_DNA"/>
</dbReference>
<dbReference type="GO" id="GO:0002161">
    <property type="term" value="F:aminoacyl-tRNA deacylase activity"/>
    <property type="evidence" value="ECO:0007669"/>
    <property type="project" value="InterPro"/>
</dbReference>
<dbReference type="PANTHER" id="PTHR30411:SF9">
    <property type="entry name" value="MULTIFUNCTIONAL SER_THR-TRNA DEACYLASE PROXP-Y"/>
    <property type="match status" value="1"/>
</dbReference>
<dbReference type="InterPro" id="IPR007214">
    <property type="entry name" value="YbaK/aa-tRNA-synth-assoc-dom"/>
</dbReference>
<dbReference type="Proteomes" id="UP000072520">
    <property type="component" value="Unassembled WGS sequence"/>
</dbReference>
<reference evidence="2 3" key="1">
    <citation type="journal article" date="2016" name="Front. Microbiol.">
        <title>Genomic Resource of Rice Seed Associated Bacteria.</title>
        <authorList>
            <person name="Midha S."/>
            <person name="Bansal K."/>
            <person name="Sharma S."/>
            <person name="Kumar N."/>
            <person name="Patil P.P."/>
            <person name="Chaudhry V."/>
            <person name="Patil P.B."/>
        </authorList>
    </citation>
    <scope>NUCLEOTIDE SEQUENCE [LARGE SCALE GENOMIC DNA]</scope>
    <source>
        <strain evidence="2 3">RSA13</strain>
    </source>
</reference>
<dbReference type="AlphaFoldDB" id="A0AB34VDZ8"/>
<gene>
    <name evidence="2" type="ORF">RSA13_14795</name>
</gene>
<accession>A0AB34VDZ8</accession>
<comment type="caution">
    <text evidence="2">The sequence shown here is derived from an EMBL/GenBank/DDBJ whole genome shotgun (WGS) entry which is preliminary data.</text>
</comment>
<feature type="domain" description="YbaK/aminoacyl-tRNA synthetase-associated" evidence="1">
    <location>
        <begin position="30"/>
        <end position="153"/>
    </location>
</feature>
<dbReference type="SUPFAM" id="SSF55826">
    <property type="entry name" value="YbaK/ProRS associated domain"/>
    <property type="match status" value="1"/>
</dbReference>
<sequence length="165" mass="17750">MTCKDFTVTTHEKLIALLDQHRARYRLMQHEATGKCEAVAKIRGTAVGQGAKALVCHVKGNGVKQHVLAVLPADQQADLSKVASAVGGRRASLASPAEVDVLTGCVFGAIPPFSFHPDLTVVVDPLLFERYDEIAFNAGVLDQSVVLNTQDYRGLCQANIVKIIL</sequence>
<evidence type="ECO:0000313" key="3">
    <source>
        <dbReference type="Proteomes" id="UP000072520"/>
    </source>
</evidence>
<proteinExistence type="predicted"/>
<dbReference type="CDD" id="cd04336">
    <property type="entry name" value="YeaK"/>
    <property type="match status" value="1"/>
</dbReference>
<protein>
    <recommendedName>
        <fullName evidence="1">YbaK/aminoacyl-tRNA synthetase-associated domain-containing protein</fullName>
    </recommendedName>
</protein>
<evidence type="ECO:0000259" key="1">
    <source>
        <dbReference type="Pfam" id="PF04073"/>
    </source>
</evidence>
<organism evidence="2 3">
    <name type="scientific">Pantoea stewartii</name>
    <dbReference type="NCBI Taxonomy" id="66269"/>
    <lineage>
        <taxon>Bacteria</taxon>
        <taxon>Pseudomonadati</taxon>
        <taxon>Pseudomonadota</taxon>
        <taxon>Gammaproteobacteria</taxon>
        <taxon>Enterobacterales</taxon>
        <taxon>Erwiniaceae</taxon>
        <taxon>Pantoea</taxon>
    </lineage>
</organism>
<dbReference type="Pfam" id="PF04073">
    <property type="entry name" value="tRNA_edit"/>
    <property type="match status" value="1"/>
</dbReference>
<dbReference type="InterPro" id="IPR036754">
    <property type="entry name" value="YbaK/aa-tRNA-synt-asso_dom_sf"/>
</dbReference>
<evidence type="ECO:0000313" key="2">
    <source>
        <dbReference type="EMBL" id="KTS96113.1"/>
    </source>
</evidence>
<dbReference type="Gene3D" id="3.90.960.10">
    <property type="entry name" value="YbaK/aminoacyl-tRNA synthetase-associated domain"/>
    <property type="match status" value="1"/>
</dbReference>